<reference evidence="2" key="1">
    <citation type="journal article" date="2015" name="Nature">
        <title>Complex archaea that bridge the gap between prokaryotes and eukaryotes.</title>
        <authorList>
            <person name="Spang A."/>
            <person name="Saw J.H."/>
            <person name="Jorgensen S.L."/>
            <person name="Zaremba-Niedzwiedzka K."/>
            <person name="Martijn J."/>
            <person name="Lind A.E."/>
            <person name="van Eijk R."/>
            <person name="Schleper C."/>
            <person name="Guy L."/>
            <person name="Ettema T.J."/>
        </authorList>
    </citation>
    <scope>NUCLEOTIDE SEQUENCE</scope>
</reference>
<comment type="caution">
    <text evidence="2">The sequence shown here is derived from an EMBL/GenBank/DDBJ whole genome shotgun (WGS) entry which is preliminary data.</text>
</comment>
<feature type="transmembrane region" description="Helical" evidence="1">
    <location>
        <begin position="129"/>
        <end position="149"/>
    </location>
</feature>
<feature type="transmembrane region" description="Helical" evidence="1">
    <location>
        <begin position="100"/>
        <end position="117"/>
    </location>
</feature>
<keyword evidence="1" id="KW-0812">Transmembrane</keyword>
<evidence type="ECO:0000256" key="1">
    <source>
        <dbReference type="SAM" id="Phobius"/>
    </source>
</evidence>
<evidence type="ECO:0000313" key="2">
    <source>
        <dbReference type="EMBL" id="KKL65354.1"/>
    </source>
</evidence>
<dbReference type="EMBL" id="LAZR01027562">
    <property type="protein sequence ID" value="KKL65354.1"/>
    <property type="molecule type" value="Genomic_DNA"/>
</dbReference>
<accession>A0A0F9DUE1</accession>
<protein>
    <submittedName>
        <fullName evidence="2">Uncharacterized protein</fullName>
    </submittedName>
</protein>
<sequence>MLEGTAPRLVAAKRIWRPTLTAAGLQQLTAALLAAALMEALLLRLVTRVGVHLPKEGVVTAAFQAASFLGSLAFNFASLLAIALVVLVLASLVLRMQSGVGRLALAALSAAMLWGLGVSLVTDAPAADAVFGLAAALLVALVPVALGLLQGASHSEGEAASATLTCTVKASCSGGEVAVFRMSGTANAHAQTAATATYGQVVCCSGPGALSNRSGRFEAYERQPIDNGWSFMNHDGGEGEPPAALDHLGHAVDADQFLDKFGLLARRAAVP</sequence>
<feature type="transmembrane region" description="Helical" evidence="1">
    <location>
        <begin position="20"/>
        <end position="46"/>
    </location>
</feature>
<name>A0A0F9DUE1_9ZZZZ</name>
<keyword evidence="1" id="KW-1133">Transmembrane helix</keyword>
<gene>
    <name evidence="2" type="ORF">LCGC14_2155810</name>
</gene>
<proteinExistence type="predicted"/>
<dbReference type="AlphaFoldDB" id="A0A0F9DUE1"/>
<organism evidence="2">
    <name type="scientific">marine sediment metagenome</name>
    <dbReference type="NCBI Taxonomy" id="412755"/>
    <lineage>
        <taxon>unclassified sequences</taxon>
        <taxon>metagenomes</taxon>
        <taxon>ecological metagenomes</taxon>
    </lineage>
</organism>
<feature type="transmembrane region" description="Helical" evidence="1">
    <location>
        <begin position="66"/>
        <end position="93"/>
    </location>
</feature>
<keyword evidence="1" id="KW-0472">Membrane</keyword>